<evidence type="ECO:0000256" key="1">
    <source>
        <dbReference type="SAM" id="MobiDB-lite"/>
    </source>
</evidence>
<sequence length="388" mass="42390">MASSAILDQDHKLATQHAIISSLTTRKVPNGSPEYIAAYTSFRSHGISPQTDEQTVPGNAKLTSLLDLPSDKNGVSVGPAKKYADRKKFKDGHVTDWNRRYAKRMKTGCPKSFVENGVIDNRPHSNAWATTLQRPQPSQPDPRPDVYYDPTPQLEEVLGPYIDSCVEEWEGYRATVHTLRYLASRPGKDGAWGQKRLQEAMDVDGDVTAMGVNLVQQMISLDRHRDTLRKECLEGKRELWAIRMVKVSVEDMDTAERAVFLGTDARRDMVEVAGDRIKLGVSCWEQTEPTKLGRKGKASASPRRSATDSGTAEPTAPAQAQSGSEETAAVVGAQSEGRSSRKRNAAQVDAAEPITPPSSLNDDGGIAASSGVRSRSGRLIKTPSRHQA</sequence>
<name>A0AAN7WIA3_9PEZI</name>
<gene>
    <name evidence="2" type="ORF">LTR97_001686</name>
</gene>
<dbReference type="Proteomes" id="UP001310594">
    <property type="component" value="Unassembled WGS sequence"/>
</dbReference>
<dbReference type="EMBL" id="JAVRQU010000002">
    <property type="protein sequence ID" value="KAK5706696.1"/>
    <property type="molecule type" value="Genomic_DNA"/>
</dbReference>
<feature type="compositionally biased region" description="Polar residues" evidence="1">
    <location>
        <begin position="302"/>
        <end position="325"/>
    </location>
</feature>
<organism evidence="2 3">
    <name type="scientific">Elasticomyces elasticus</name>
    <dbReference type="NCBI Taxonomy" id="574655"/>
    <lineage>
        <taxon>Eukaryota</taxon>
        <taxon>Fungi</taxon>
        <taxon>Dikarya</taxon>
        <taxon>Ascomycota</taxon>
        <taxon>Pezizomycotina</taxon>
        <taxon>Dothideomycetes</taxon>
        <taxon>Dothideomycetidae</taxon>
        <taxon>Mycosphaerellales</taxon>
        <taxon>Teratosphaeriaceae</taxon>
        <taxon>Elasticomyces</taxon>
    </lineage>
</organism>
<accession>A0AAN7WIA3</accession>
<feature type="compositionally biased region" description="Low complexity" evidence="1">
    <location>
        <begin position="364"/>
        <end position="374"/>
    </location>
</feature>
<feature type="compositionally biased region" description="Basic residues" evidence="1">
    <location>
        <begin position="375"/>
        <end position="388"/>
    </location>
</feature>
<feature type="region of interest" description="Disordered" evidence="1">
    <location>
        <begin position="290"/>
        <end position="388"/>
    </location>
</feature>
<dbReference type="AlphaFoldDB" id="A0AAN7WIA3"/>
<evidence type="ECO:0000313" key="2">
    <source>
        <dbReference type="EMBL" id="KAK5706696.1"/>
    </source>
</evidence>
<protein>
    <submittedName>
        <fullName evidence="2">Uncharacterized protein</fullName>
    </submittedName>
</protein>
<proteinExistence type="predicted"/>
<evidence type="ECO:0000313" key="3">
    <source>
        <dbReference type="Proteomes" id="UP001310594"/>
    </source>
</evidence>
<reference evidence="2" key="1">
    <citation type="submission" date="2023-08" db="EMBL/GenBank/DDBJ databases">
        <title>Black Yeasts Isolated from many extreme environments.</title>
        <authorList>
            <person name="Coleine C."/>
            <person name="Stajich J.E."/>
            <person name="Selbmann L."/>
        </authorList>
    </citation>
    <scope>NUCLEOTIDE SEQUENCE</scope>
    <source>
        <strain evidence="2">CCFEE 5810</strain>
    </source>
</reference>
<comment type="caution">
    <text evidence="2">The sequence shown here is derived from an EMBL/GenBank/DDBJ whole genome shotgun (WGS) entry which is preliminary data.</text>
</comment>